<keyword evidence="1" id="KW-0808">Transferase</keyword>
<organism evidence="5 6">
    <name type="scientific">Hydrogenophaga intermedia</name>
    <dbReference type="NCBI Taxonomy" id="65786"/>
    <lineage>
        <taxon>Bacteria</taxon>
        <taxon>Pseudomonadati</taxon>
        <taxon>Pseudomonadota</taxon>
        <taxon>Betaproteobacteria</taxon>
        <taxon>Burkholderiales</taxon>
        <taxon>Comamonadaceae</taxon>
        <taxon>Hydrogenophaga</taxon>
    </lineage>
</organism>
<dbReference type="Gene3D" id="3.40.50.1820">
    <property type="entry name" value="alpha/beta hydrolase"/>
    <property type="match status" value="1"/>
</dbReference>
<dbReference type="Proteomes" id="UP000028878">
    <property type="component" value="Unassembled WGS sequence"/>
</dbReference>
<dbReference type="PANTHER" id="PTHR36837:SF5">
    <property type="entry name" value="POLY-3-HYDROXYBUTYRATE SYNTHASE"/>
    <property type="match status" value="1"/>
</dbReference>
<feature type="domain" description="Poly-beta-hydroxybutyrate polymerase N-terminal" evidence="3">
    <location>
        <begin position="90"/>
        <end position="257"/>
    </location>
</feature>
<reference evidence="6" key="1">
    <citation type="submission" date="2014-11" db="EMBL/GenBank/DDBJ databases">
        <title>Draft genome sequence of Hydrogenophaga intermedia S1.</title>
        <authorList>
            <person name="Gan H.M."/>
            <person name="Chew T.H."/>
            <person name="Stolz A."/>
        </authorList>
    </citation>
    <scope>NUCLEOTIDE SEQUENCE [LARGE SCALE GENOMIC DNA]</scope>
    <source>
        <strain evidence="6">S1</strain>
    </source>
</reference>
<dbReference type="InterPro" id="IPR010941">
    <property type="entry name" value="PhaC_N"/>
</dbReference>
<dbReference type="GO" id="GO:0042619">
    <property type="term" value="P:poly-hydroxybutyrate biosynthetic process"/>
    <property type="evidence" value="ECO:0007669"/>
    <property type="project" value="InterPro"/>
</dbReference>
<name>A0A1L1PE39_HYDIT</name>
<proteinExistence type="predicted"/>
<evidence type="ECO:0000256" key="2">
    <source>
        <dbReference type="ARBA" id="ARBA00023315"/>
    </source>
</evidence>
<dbReference type="PANTHER" id="PTHR36837">
    <property type="entry name" value="POLY(3-HYDROXYALKANOATE) POLYMERASE SUBUNIT PHAC"/>
    <property type="match status" value="1"/>
</dbReference>
<dbReference type="Pfam" id="PF12551">
    <property type="entry name" value="PHBC_N"/>
    <property type="match status" value="1"/>
</dbReference>
<dbReference type="InterPro" id="IPR051321">
    <property type="entry name" value="PHA/PHB_synthase"/>
</dbReference>
<feature type="domain" description="Poly-beta-hydroxybutyrate polymerase N-terminal" evidence="4">
    <location>
        <begin position="14"/>
        <end position="54"/>
    </location>
</feature>
<keyword evidence="2" id="KW-0012">Acyltransferase</keyword>
<evidence type="ECO:0000259" key="4">
    <source>
        <dbReference type="Pfam" id="PF12551"/>
    </source>
</evidence>
<evidence type="ECO:0000313" key="5">
    <source>
        <dbReference type="EMBL" id="CDN86323.1"/>
    </source>
</evidence>
<dbReference type="SUPFAM" id="SSF53474">
    <property type="entry name" value="alpha/beta-Hydrolases"/>
    <property type="match status" value="1"/>
</dbReference>
<protein>
    <submittedName>
        <fullName evidence="5">Poly-beta-hydroxybutyrate polymerase-like protein</fullName>
    </submittedName>
</protein>
<dbReference type="EMBL" id="CCAE010000003">
    <property type="protein sequence ID" value="CDN86323.1"/>
    <property type="molecule type" value="Genomic_DNA"/>
</dbReference>
<dbReference type="InterPro" id="IPR029058">
    <property type="entry name" value="AB_hydrolase_fold"/>
</dbReference>
<evidence type="ECO:0000259" key="3">
    <source>
        <dbReference type="Pfam" id="PF07167"/>
    </source>
</evidence>
<evidence type="ECO:0000313" key="6">
    <source>
        <dbReference type="Proteomes" id="UP000028878"/>
    </source>
</evidence>
<dbReference type="AlphaFoldDB" id="A0A1L1PE39"/>
<dbReference type="RefSeq" id="WP_009517326.1">
    <property type="nucleotide sequence ID" value="NZ_CCAE010000003.1"/>
</dbReference>
<keyword evidence="6" id="KW-1185">Reference proteome</keyword>
<gene>
    <name evidence="5" type="ORF">BN948_00724</name>
</gene>
<evidence type="ECO:0000256" key="1">
    <source>
        <dbReference type="ARBA" id="ARBA00022679"/>
    </source>
</evidence>
<dbReference type="Pfam" id="PF07167">
    <property type="entry name" value="PhaC_N"/>
    <property type="match status" value="1"/>
</dbReference>
<sequence>MGNTDDTPRASHGPEPMDLPLKLWIARLANGVSPAALAQAQTDWWLHLAASPTRQAQLMASALHKTQAWLLHLARMAQGPCEDCVSPAPQDKRFSRPEWRHWPYHALAQAFLLQQQWWEEATHGVRGVSRHHEEVTAFVARQWLDMLSPSNSPLLNPQVLHETLRTGGANLARGAVNWARDAMAVAAGDQARGLQAFLPGQAVALTPGQVVMRNHLIELIQYDPATPTVGREPVLVVPSWIMKYYILDLTPEDSLVRQLVAQGHTVFMVSWRNPDSADAGLGMDDYLRLGVLDALSAVRERCAGADIHAMGYCLGGTLLAMAAALLGARGDKGLRSVSLLAAQVDFQEPGELGLFIDESQIAFLEDLMAERGYLDGQRMAGAFQLINSKDLVWSKLVHEYLMGARTPVTPLRAWNADATRLPARMHSEYLRRLYLHNDLAEGRYRVDGEPVNLDEIRVPLYVLATERDHVSPWTSVYKLLRLARAPASFVLCSGGHNVGIVSPPDGPLASQQAAYRVGEWAPREAPANPQAWFAQARPQAGSWWPHWFRWLAAHSSRQVKARPVKGLRLRGRPVPAPGTYVFNANTG</sequence>
<dbReference type="InterPro" id="IPR022211">
    <property type="entry name" value="PHBC_N"/>
</dbReference>
<dbReference type="GO" id="GO:0016746">
    <property type="term" value="F:acyltransferase activity"/>
    <property type="evidence" value="ECO:0007669"/>
    <property type="project" value="UniProtKB-KW"/>
</dbReference>
<accession>A0A1L1PE39</accession>